<dbReference type="Proteomes" id="UP001565474">
    <property type="component" value="Unassembled WGS sequence"/>
</dbReference>
<evidence type="ECO:0000313" key="3">
    <source>
        <dbReference type="Proteomes" id="UP001565474"/>
    </source>
</evidence>
<accession>A0ABV4G7I1</accession>
<gene>
    <name evidence="2" type="ORF">ABH992_000263</name>
</gene>
<name>A0ABV4G7I1_9BRAD</name>
<sequence>MDGKAVYELARQADAHETVDPHGSQLGDARPILGSRTDAMAWKRGPPIMNSEDEQMDGRLIRAMARAEVRTRDRIIRLLEAEDLLDAGIQTLRPEERLRIVAAAECQAQLADAALKLQERSVVALERQAAALEALVAFAQKRGRGWASTLLQQRRLKRRR</sequence>
<evidence type="ECO:0000256" key="1">
    <source>
        <dbReference type="SAM" id="Coils"/>
    </source>
</evidence>
<organism evidence="2 3">
    <name type="scientific">Bradyrhizobium yuanmingense</name>
    <dbReference type="NCBI Taxonomy" id="108015"/>
    <lineage>
        <taxon>Bacteria</taxon>
        <taxon>Pseudomonadati</taxon>
        <taxon>Pseudomonadota</taxon>
        <taxon>Alphaproteobacteria</taxon>
        <taxon>Hyphomicrobiales</taxon>
        <taxon>Nitrobacteraceae</taxon>
        <taxon>Bradyrhizobium</taxon>
    </lineage>
</organism>
<dbReference type="EMBL" id="JBGBZN010000001">
    <property type="protein sequence ID" value="MEY9467864.1"/>
    <property type="molecule type" value="Genomic_DNA"/>
</dbReference>
<evidence type="ECO:0008006" key="4">
    <source>
        <dbReference type="Google" id="ProtNLM"/>
    </source>
</evidence>
<protein>
    <recommendedName>
        <fullName evidence="4">Periplasmic heavy metal sensor</fullName>
    </recommendedName>
</protein>
<keyword evidence="3" id="KW-1185">Reference proteome</keyword>
<comment type="caution">
    <text evidence="2">The sequence shown here is derived from an EMBL/GenBank/DDBJ whole genome shotgun (WGS) entry which is preliminary data.</text>
</comment>
<feature type="coiled-coil region" evidence="1">
    <location>
        <begin position="115"/>
        <end position="142"/>
    </location>
</feature>
<keyword evidence="1" id="KW-0175">Coiled coil</keyword>
<reference evidence="2 3" key="1">
    <citation type="submission" date="2024-07" db="EMBL/GenBank/DDBJ databases">
        <title>Genomic Encyclopedia of Type Strains, Phase V (KMG-V): Genome sequencing to study the core and pangenomes of soil and plant-associated prokaryotes.</title>
        <authorList>
            <person name="Whitman W."/>
        </authorList>
    </citation>
    <scope>NUCLEOTIDE SEQUENCE [LARGE SCALE GENOMIC DNA]</scope>
    <source>
        <strain evidence="2 3">USDA 222</strain>
    </source>
</reference>
<proteinExistence type="predicted"/>
<evidence type="ECO:0000313" key="2">
    <source>
        <dbReference type="EMBL" id="MEY9467864.1"/>
    </source>
</evidence>